<keyword evidence="3" id="KW-0378">Hydrolase</keyword>
<comment type="similarity">
    <text evidence="1">Belongs to the histidine acid phosphatase family.</text>
</comment>
<evidence type="ECO:0000256" key="3">
    <source>
        <dbReference type="ARBA" id="ARBA00022801"/>
    </source>
</evidence>
<dbReference type="EMBL" id="JBBPHU010000005">
    <property type="protein sequence ID" value="KAK7517485.1"/>
    <property type="molecule type" value="Genomic_DNA"/>
</dbReference>
<evidence type="ECO:0000313" key="4">
    <source>
        <dbReference type="EMBL" id="KAK7517485.1"/>
    </source>
</evidence>
<dbReference type="PROSITE" id="PS00778">
    <property type="entry name" value="HIS_ACID_PHOSPHAT_2"/>
    <property type="match status" value="1"/>
</dbReference>
<dbReference type="PANTHER" id="PTHR20963">
    <property type="entry name" value="MULTIPLE INOSITOL POLYPHOSPHATE PHOSPHATASE-RELATED"/>
    <property type="match status" value="1"/>
</dbReference>
<dbReference type="InterPro" id="IPR000560">
    <property type="entry name" value="His_Pase_clade-2"/>
</dbReference>
<evidence type="ECO:0000313" key="5">
    <source>
        <dbReference type="Proteomes" id="UP001363622"/>
    </source>
</evidence>
<dbReference type="InterPro" id="IPR033379">
    <property type="entry name" value="Acid_Pase_AS"/>
</dbReference>
<evidence type="ECO:0000256" key="1">
    <source>
        <dbReference type="ARBA" id="ARBA00005375"/>
    </source>
</evidence>
<dbReference type="EC" id="3.1.3.8" evidence="2"/>
<evidence type="ECO:0000256" key="2">
    <source>
        <dbReference type="ARBA" id="ARBA00012632"/>
    </source>
</evidence>
<accession>A0ABR1KQ41</accession>
<protein>
    <recommendedName>
        <fullName evidence="2">3-phytase</fullName>
        <ecNumber evidence="2">3.1.3.8</ecNumber>
    </recommendedName>
</protein>
<reference evidence="4 5" key="1">
    <citation type="submission" date="2024-04" db="EMBL/GenBank/DDBJ databases">
        <title>Phyllosticta paracitricarpa is synonymous to the EU quarantine fungus P. citricarpa based on phylogenomic analyses.</title>
        <authorList>
            <consortium name="Lawrence Berkeley National Laboratory"/>
            <person name="Van Ingen-Buijs V.A."/>
            <person name="Van Westerhoven A.C."/>
            <person name="Haridas S."/>
            <person name="Skiadas P."/>
            <person name="Martin F."/>
            <person name="Groenewald J.Z."/>
            <person name="Crous P.W."/>
            <person name="Seidl M.F."/>
        </authorList>
    </citation>
    <scope>NUCLEOTIDE SEQUENCE [LARGE SCALE GENOMIC DNA]</scope>
    <source>
        <strain evidence="4 5">CBS 123371</strain>
    </source>
</reference>
<dbReference type="CDD" id="cd07061">
    <property type="entry name" value="HP_HAP_like"/>
    <property type="match status" value="1"/>
</dbReference>
<keyword evidence="5" id="KW-1185">Reference proteome</keyword>
<dbReference type="PROSITE" id="PS00616">
    <property type="entry name" value="HIS_ACID_PHOSPHAT_1"/>
    <property type="match status" value="1"/>
</dbReference>
<dbReference type="SUPFAM" id="SSF53254">
    <property type="entry name" value="Phosphoglycerate mutase-like"/>
    <property type="match status" value="1"/>
</dbReference>
<dbReference type="Proteomes" id="UP001363622">
    <property type="component" value="Unassembled WGS sequence"/>
</dbReference>
<organism evidence="4 5">
    <name type="scientific">Phyllosticta citriasiana</name>
    <dbReference type="NCBI Taxonomy" id="595635"/>
    <lineage>
        <taxon>Eukaryota</taxon>
        <taxon>Fungi</taxon>
        <taxon>Dikarya</taxon>
        <taxon>Ascomycota</taxon>
        <taxon>Pezizomycotina</taxon>
        <taxon>Dothideomycetes</taxon>
        <taxon>Dothideomycetes incertae sedis</taxon>
        <taxon>Botryosphaeriales</taxon>
        <taxon>Phyllostictaceae</taxon>
        <taxon>Phyllosticta</taxon>
    </lineage>
</organism>
<gene>
    <name evidence="4" type="ORF">IWZ03DRAFT_172978</name>
</gene>
<dbReference type="Gene3D" id="3.40.50.1240">
    <property type="entry name" value="Phosphoglycerate mutase-like"/>
    <property type="match status" value="1"/>
</dbReference>
<name>A0ABR1KQ41_9PEZI</name>
<dbReference type="InterPro" id="IPR029033">
    <property type="entry name" value="His_PPase_superfam"/>
</dbReference>
<dbReference type="Pfam" id="PF00328">
    <property type="entry name" value="His_Phos_2"/>
    <property type="match status" value="1"/>
</dbReference>
<sequence length="553" mass="61731">MVSTGLRLSATGRTTDPYRLTMSEKLRCSRCQFAHLSPPERCSDCSSRSRSAPESGKSHDILVVMLISCAVLLLGYLKWANADTTETFCDDTDKGFICSPEISHYWGQYSPYYSIPSEISADVPSQCTVTFAQVLSRHGARDPTSSKTKTYNETIQKIQQNAQSYTGSNITFLEDLEYTLGADELTHFGQRQLYNSGYKFYQRYQALARTKKLFVRASDESRVVESGYNFTRGFHDAMLADVFSHPSQSVTNRTNDYPYPILTISEDADANNTLSHSLCTAFENESDDAITDRGQGPWTNIFLPPIADRINSQLPGANLSLKETSYLMDLCPFYTVASQPTTESPNRGLSDFCNLFTVDEWKSYDYYQSLGKYYHYGAGDDLGPTQGVGYVNELIARLTHARYVEDHTSVNHTLDDSQSTFPTTDRNEDVFFADFSHDNDMTAIFFALGLYNDTEDLNNTQIEEPTDPSVAGYSAAWTASFASRLYVEKMVCDGDASGASDTASANDEYVRFIVNDRVIPLACADDDGKCLLSAFLETLHFAKSGGKWAECFE</sequence>
<dbReference type="PANTHER" id="PTHR20963:SF24">
    <property type="entry name" value="3-PHYTASE B"/>
    <property type="match status" value="1"/>
</dbReference>
<comment type="caution">
    <text evidence="4">The sequence shown here is derived from an EMBL/GenBank/DDBJ whole genome shotgun (WGS) entry which is preliminary data.</text>
</comment>
<proteinExistence type="inferred from homology"/>